<gene>
    <name evidence="5" type="ORF">WOLCODRAFT_158127</name>
</gene>
<dbReference type="CDD" id="cd00200">
    <property type="entry name" value="WD40"/>
    <property type="match status" value="1"/>
</dbReference>
<dbReference type="PROSITE" id="PS50082">
    <property type="entry name" value="WD_REPEATS_2"/>
    <property type="match status" value="5"/>
</dbReference>
<dbReference type="InterPro" id="IPR036047">
    <property type="entry name" value="F-box-like_dom_sf"/>
</dbReference>
<dbReference type="PANTHER" id="PTHR19848:SF8">
    <property type="entry name" value="F-BOX AND WD REPEAT DOMAIN CONTAINING 7"/>
    <property type="match status" value="1"/>
</dbReference>
<dbReference type="Gene3D" id="1.20.1280.50">
    <property type="match status" value="1"/>
</dbReference>
<dbReference type="PRINTS" id="PR00320">
    <property type="entry name" value="GPROTEINBRPT"/>
</dbReference>
<dbReference type="PROSITE" id="PS50294">
    <property type="entry name" value="WD_REPEATS_REGION"/>
    <property type="match status" value="4"/>
</dbReference>
<accession>A0A2H3JI43</accession>
<dbReference type="AlphaFoldDB" id="A0A2H3JI43"/>
<evidence type="ECO:0000256" key="2">
    <source>
        <dbReference type="ARBA" id="ARBA00022737"/>
    </source>
</evidence>
<dbReference type="InterPro" id="IPR020472">
    <property type="entry name" value="WD40_PAC1"/>
</dbReference>
<dbReference type="SUPFAM" id="SSF50978">
    <property type="entry name" value="WD40 repeat-like"/>
    <property type="match status" value="1"/>
</dbReference>
<feature type="repeat" description="WD" evidence="3">
    <location>
        <begin position="582"/>
        <end position="621"/>
    </location>
</feature>
<keyword evidence="2" id="KW-0677">Repeat</keyword>
<evidence type="ECO:0000259" key="4">
    <source>
        <dbReference type="PROSITE" id="PS50181"/>
    </source>
</evidence>
<dbReference type="EMBL" id="KB467931">
    <property type="protein sequence ID" value="PCH37408.1"/>
    <property type="molecule type" value="Genomic_DNA"/>
</dbReference>
<evidence type="ECO:0000256" key="3">
    <source>
        <dbReference type="PROSITE-ProRule" id="PRU00221"/>
    </source>
</evidence>
<feature type="repeat" description="WD" evidence="3">
    <location>
        <begin position="542"/>
        <end position="581"/>
    </location>
</feature>
<dbReference type="STRING" id="742152.A0A2H3JI43"/>
<dbReference type="Proteomes" id="UP000218811">
    <property type="component" value="Unassembled WGS sequence"/>
</dbReference>
<dbReference type="SUPFAM" id="SSF81383">
    <property type="entry name" value="F-box domain"/>
    <property type="match status" value="1"/>
</dbReference>
<keyword evidence="1 3" id="KW-0853">WD repeat</keyword>
<proteinExistence type="predicted"/>
<dbReference type="OMA" id="KDISICV"/>
<sequence length="706" mass="79420">MAAPAAFRSYYSSRGEEERTPRFSNFYYTSLGSPFLTTSDLSPDFDTPLASASDMHVESPRNFVADAYDGAELEAIDGAFAAVPRSQTVTRAPSPSPSFRTGTYSVINWNSEVLASDDNASLYARSGRRTFSGYQYGMPNGASLKSSKSISLGIIPRLLDALRDGSPGRRKRRPSLPWREYGPVTDGEYIDYMNMPPLDGEEGELVDDEACFIDATRITGIDIVGELPTELALYLLSYLDLPAVLACLRVSRTWNYLCYDNSVWCSLFAQRRSDGWEVDLRRARTSLSPQSRSRAHRYSFKISTPAPLEIDWYETYRARAELDRRWTYDPQIGSRVGIRASLEASSREVAYEPTVRRLSGHEDRCAFQALVPVPVRDPYGDDSVYCLEFDSRRIITGSRDRTIKVWSLKTGVCLATFKGHRMSVLCLKFDKDWDLFDDGCDDALSLRHYGRREDWDRRWRRGFMVSGSSDCSVCVWELCSRPVEGAAKDADWEISAQITNVLKGHTGGVLDLKIDANWIVSCSKDTVIRVWDRRNLQLHCTFSGHEGPVNAVGLQGNRVVSASGDGKMMMWDITNRQRLQVFEGHDRGLACIEFKDDYIVSGSNDCKIKIWSASAGTCLRTLAGHDMLVRALAFDPRTGRLVSSSYDRTVKVWDLHSGTMLREFTGCHASHIFDVKFDHSRIVSTSHDRKIVVLDFSGDLDVSLFV</sequence>
<feature type="repeat" description="WD" evidence="3">
    <location>
        <begin position="390"/>
        <end position="416"/>
    </location>
</feature>
<dbReference type="Pfam" id="PF12937">
    <property type="entry name" value="F-box-like"/>
    <property type="match status" value="1"/>
</dbReference>
<organism evidence="5 6">
    <name type="scientific">Wolfiporia cocos (strain MD-104)</name>
    <name type="common">Brown rot fungus</name>
    <dbReference type="NCBI Taxonomy" id="742152"/>
    <lineage>
        <taxon>Eukaryota</taxon>
        <taxon>Fungi</taxon>
        <taxon>Dikarya</taxon>
        <taxon>Basidiomycota</taxon>
        <taxon>Agaricomycotina</taxon>
        <taxon>Agaricomycetes</taxon>
        <taxon>Polyporales</taxon>
        <taxon>Phaeolaceae</taxon>
        <taxon>Wolfiporia</taxon>
    </lineage>
</organism>
<dbReference type="PROSITE" id="PS00678">
    <property type="entry name" value="WD_REPEATS_1"/>
    <property type="match status" value="2"/>
</dbReference>
<dbReference type="PANTHER" id="PTHR19848">
    <property type="entry name" value="WD40 REPEAT PROTEIN"/>
    <property type="match status" value="1"/>
</dbReference>
<evidence type="ECO:0000256" key="1">
    <source>
        <dbReference type="ARBA" id="ARBA00022574"/>
    </source>
</evidence>
<name>A0A2H3JI43_WOLCO</name>
<keyword evidence="6" id="KW-1185">Reference proteome</keyword>
<feature type="domain" description="F-box" evidence="4">
    <location>
        <begin position="221"/>
        <end position="267"/>
    </location>
</feature>
<dbReference type="OrthoDB" id="19711at2759"/>
<dbReference type="InterPro" id="IPR001680">
    <property type="entry name" value="WD40_rpt"/>
</dbReference>
<evidence type="ECO:0000313" key="6">
    <source>
        <dbReference type="Proteomes" id="UP000218811"/>
    </source>
</evidence>
<dbReference type="Gene3D" id="2.130.10.10">
    <property type="entry name" value="YVTN repeat-like/Quinoprotein amine dehydrogenase"/>
    <property type="match status" value="3"/>
</dbReference>
<feature type="repeat" description="WD" evidence="3">
    <location>
        <begin position="502"/>
        <end position="532"/>
    </location>
</feature>
<dbReference type="InterPro" id="IPR019775">
    <property type="entry name" value="WD40_repeat_CS"/>
</dbReference>
<evidence type="ECO:0000313" key="5">
    <source>
        <dbReference type="EMBL" id="PCH37408.1"/>
    </source>
</evidence>
<dbReference type="InterPro" id="IPR015943">
    <property type="entry name" value="WD40/YVTN_repeat-like_dom_sf"/>
</dbReference>
<dbReference type="InterPro" id="IPR036322">
    <property type="entry name" value="WD40_repeat_dom_sf"/>
</dbReference>
<dbReference type="PROSITE" id="PS50181">
    <property type="entry name" value="FBOX"/>
    <property type="match status" value="1"/>
</dbReference>
<protein>
    <submittedName>
        <fullName evidence="5">WD40 repeat-like protein</fullName>
    </submittedName>
</protein>
<dbReference type="InterPro" id="IPR001810">
    <property type="entry name" value="F-box_dom"/>
</dbReference>
<dbReference type="SMART" id="SM00256">
    <property type="entry name" value="FBOX"/>
    <property type="match status" value="1"/>
</dbReference>
<feature type="repeat" description="WD" evidence="3">
    <location>
        <begin position="622"/>
        <end position="663"/>
    </location>
</feature>
<dbReference type="SMART" id="SM00320">
    <property type="entry name" value="WD40"/>
    <property type="match status" value="7"/>
</dbReference>
<dbReference type="Pfam" id="PF00400">
    <property type="entry name" value="WD40"/>
    <property type="match status" value="5"/>
</dbReference>
<reference evidence="5 6" key="1">
    <citation type="journal article" date="2012" name="Science">
        <title>The Paleozoic origin of enzymatic lignin decomposition reconstructed from 31 fungal genomes.</title>
        <authorList>
            <person name="Floudas D."/>
            <person name="Binder M."/>
            <person name="Riley R."/>
            <person name="Barry K."/>
            <person name="Blanchette R.A."/>
            <person name="Henrissat B."/>
            <person name="Martinez A.T."/>
            <person name="Otillar R."/>
            <person name="Spatafora J.W."/>
            <person name="Yadav J.S."/>
            <person name="Aerts A."/>
            <person name="Benoit I."/>
            <person name="Boyd A."/>
            <person name="Carlson A."/>
            <person name="Copeland A."/>
            <person name="Coutinho P.M."/>
            <person name="de Vries R.P."/>
            <person name="Ferreira P."/>
            <person name="Findley K."/>
            <person name="Foster B."/>
            <person name="Gaskell J."/>
            <person name="Glotzer D."/>
            <person name="Gorecki P."/>
            <person name="Heitman J."/>
            <person name="Hesse C."/>
            <person name="Hori C."/>
            <person name="Igarashi K."/>
            <person name="Jurgens J.A."/>
            <person name="Kallen N."/>
            <person name="Kersten P."/>
            <person name="Kohler A."/>
            <person name="Kuees U."/>
            <person name="Kumar T.K.A."/>
            <person name="Kuo A."/>
            <person name="LaButti K."/>
            <person name="Larrondo L.F."/>
            <person name="Lindquist E."/>
            <person name="Ling A."/>
            <person name="Lombard V."/>
            <person name="Lucas S."/>
            <person name="Lundell T."/>
            <person name="Martin R."/>
            <person name="McLaughlin D.J."/>
            <person name="Morgenstern I."/>
            <person name="Morin E."/>
            <person name="Murat C."/>
            <person name="Nagy L.G."/>
            <person name="Nolan M."/>
            <person name="Ohm R.A."/>
            <person name="Patyshakuliyeva A."/>
            <person name="Rokas A."/>
            <person name="Ruiz-Duenas F.J."/>
            <person name="Sabat G."/>
            <person name="Salamov A."/>
            <person name="Samejima M."/>
            <person name="Schmutz J."/>
            <person name="Slot J.C."/>
            <person name="St John F."/>
            <person name="Stenlid J."/>
            <person name="Sun H."/>
            <person name="Sun S."/>
            <person name="Syed K."/>
            <person name="Tsang A."/>
            <person name="Wiebenga A."/>
            <person name="Young D."/>
            <person name="Pisabarro A."/>
            <person name="Eastwood D.C."/>
            <person name="Martin F."/>
            <person name="Cullen D."/>
            <person name="Grigoriev I.V."/>
            <person name="Hibbett D.S."/>
        </authorList>
    </citation>
    <scope>NUCLEOTIDE SEQUENCE [LARGE SCALE GENOMIC DNA]</scope>
    <source>
        <strain evidence="5 6">MD-104</strain>
    </source>
</reference>